<gene>
    <name evidence="2" type="ORF">NPIL_664021</name>
</gene>
<evidence type="ECO:0000256" key="1">
    <source>
        <dbReference type="SAM" id="MobiDB-lite"/>
    </source>
</evidence>
<dbReference type="Proteomes" id="UP000887013">
    <property type="component" value="Unassembled WGS sequence"/>
</dbReference>
<sequence>MELFLSDVYVNSDKWFESVQSVNESEQTAEPQGILEQKRKNETAHKYFEIMESNENSNDTVSGFEERKKKKKNANSRRLYVKFPSVPFSRTVLLKVLFASNDPWLLKDSIHMCDIDLRNNLNPVSRRHLPASYWIDIQLR</sequence>
<proteinExistence type="predicted"/>
<dbReference type="AlphaFoldDB" id="A0A8X6TB06"/>
<name>A0A8X6TB06_NEPPI</name>
<comment type="caution">
    <text evidence="2">The sequence shown here is derived from an EMBL/GenBank/DDBJ whole genome shotgun (WGS) entry which is preliminary data.</text>
</comment>
<reference evidence="2" key="1">
    <citation type="submission" date="2020-08" db="EMBL/GenBank/DDBJ databases">
        <title>Multicomponent nature underlies the extraordinary mechanical properties of spider dragline silk.</title>
        <authorList>
            <person name="Kono N."/>
            <person name="Nakamura H."/>
            <person name="Mori M."/>
            <person name="Yoshida Y."/>
            <person name="Ohtoshi R."/>
            <person name="Malay A.D."/>
            <person name="Moran D.A.P."/>
            <person name="Tomita M."/>
            <person name="Numata K."/>
            <person name="Arakawa K."/>
        </authorList>
    </citation>
    <scope>NUCLEOTIDE SEQUENCE</scope>
</reference>
<organism evidence="2 3">
    <name type="scientific">Nephila pilipes</name>
    <name type="common">Giant wood spider</name>
    <name type="synonym">Nephila maculata</name>
    <dbReference type="NCBI Taxonomy" id="299642"/>
    <lineage>
        <taxon>Eukaryota</taxon>
        <taxon>Metazoa</taxon>
        <taxon>Ecdysozoa</taxon>
        <taxon>Arthropoda</taxon>
        <taxon>Chelicerata</taxon>
        <taxon>Arachnida</taxon>
        <taxon>Araneae</taxon>
        <taxon>Araneomorphae</taxon>
        <taxon>Entelegynae</taxon>
        <taxon>Araneoidea</taxon>
        <taxon>Nephilidae</taxon>
        <taxon>Nephila</taxon>
    </lineage>
</organism>
<dbReference type="EMBL" id="BMAW01053438">
    <property type="protein sequence ID" value="GFS91006.1"/>
    <property type="molecule type" value="Genomic_DNA"/>
</dbReference>
<evidence type="ECO:0000313" key="2">
    <source>
        <dbReference type="EMBL" id="GFS91006.1"/>
    </source>
</evidence>
<evidence type="ECO:0000313" key="3">
    <source>
        <dbReference type="Proteomes" id="UP000887013"/>
    </source>
</evidence>
<accession>A0A8X6TB06</accession>
<protein>
    <submittedName>
        <fullName evidence="2">Uncharacterized protein</fullName>
    </submittedName>
</protein>
<keyword evidence="3" id="KW-1185">Reference proteome</keyword>
<feature type="region of interest" description="Disordered" evidence="1">
    <location>
        <begin position="55"/>
        <end position="75"/>
    </location>
</feature>